<dbReference type="AlphaFoldDB" id="A0A1R4LI15"/>
<keyword evidence="1" id="KW-0436">Ligase</keyword>
<proteinExistence type="predicted"/>
<dbReference type="GO" id="GO:0016874">
    <property type="term" value="F:ligase activity"/>
    <property type="evidence" value="ECO:0007669"/>
    <property type="project" value="UniProtKB-KW"/>
</dbReference>
<name>A0A1R4LI15_VIBR1</name>
<keyword evidence="2" id="KW-1185">Reference proteome</keyword>
<dbReference type="InterPro" id="IPR022025">
    <property type="entry name" value="Amidoligase_2"/>
</dbReference>
<evidence type="ECO:0000313" key="2">
    <source>
        <dbReference type="Proteomes" id="UP000188276"/>
    </source>
</evidence>
<dbReference type="OrthoDB" id="5597599at2"/>
<protein>
    <submittedName>
        <fullName evidence="1">Putative amidoligase enzyme</fullName>
    </submittedName>
</protein>
<accession>A0A1R4LI15</accession>
<dbReference type="Proteomes" id="UP000188276">
    <property type="component" value="Unassembled WGS sequence"/>
</dbReference>
<evidence type="ECO:0000313" key="1">
    <source>
        <dbReference type="EMBL" id="SJN56069.1"/>
    </source>
</evidence>
<dbReference type="Pfam" id="PF12224">
    <property type="entry name" value="Amidoligase_2"/>
    <property type="match status" value="1"/>
</dbReference>
<dbReference type="RefSeq" id="WP_077335044.1">
    <property type="nucleotide sequence ID" value="NZ_FULE01000022.1"/>
</dbReference>
<dbReference type="EMBL" id="FULE01000022">
    <property type="protein sequence ID" value="SJN56069.1"/>
    <property type="molecule type" value="Genomic_DNA"/>
</dbReference>
<sequence>MSFKMPPITDTQNGDVRKVGFELEFTGLTLEQALEPLCSILGGQVEQRSAVEFGVRTDNLGTFNIELDWDFLKRKAKSAWQKDDGHELVDILHQAALPVVPLEIVSPPIPLDQLEPLNQLIPALRKAGAKGTEDSLIAAFGVHINPELPDLTAATINNYLKAFALLQWWLVDAHDVDPTRRLSPYIALYPEAYVKTLLNDNSADMDHLFESYLTHNPTRNRALDLLPLLAEIDADRVRQVVGDPKIKARPTFHYRLPDCRIEDAGWDLTKSWDLWCVVERLAADPQAIEILAMRFLKSERPLIGVDRKVWVKEISQWLNDQGWV</sequence>
<organism evidence="1 2">
    <name type="scientific">Vibrio ruber (strain DSM 16370 / JCM 11486 / BCRC 17186 / CECT 7878 / LMG 23124 / VR1)</name>
    <dbReference type="NCBI Taxonomy" id="1123498"/>
    <lineage>
        <taxon>Bacteria</taxon>
        <taxon>Pseudomonadati</taxon>
        <taxon>Pseudomonadota</taxon>
        <taxon>Gammaproteobacteria</taxon>
        <taxon>Vibrionales</taxon>
        <taxon>Vibrionaceae</taxon>
        <taxon>Vibrio</taxon>
    </lineage>
</organism>
<gene>
    <name evidence="1" type="ORF">VR7878_01582</name>
</gene>
<reference evidence="2" key="1">
    <citation type="submission" date="2017-02" db="EMBL/GenBank/DDBJ databases">
        <authorList>
            <person name="Rodrigo-Torres L."/>
            <person name="Arahal R.D."/>
            <person name="Lucena T."/>
        </authorList>
    </citation>
    <scope>NUCLEOTIDE SEQUENCE [LARGE SCALE GENOMIC DNA]</scope>
    <source>
        <strain evidence="2">CECT 7878</strain>
    </source>
</reference>
<dbReference type="STRING" id="1123498.VR7878_01582"/>